<protein>
    <recommendedName>
        <fullName evidence="3">DUF2442 domain-containing protein</fullName>
    </recommendedName>
</protein>
<name>A0ABW4J627_9LACO</name>
<evidence type="ECO:0000313" key="1">
    <source>
        <dbReference type="EMBL" id="MFD1671400.1"/>
    </source>
</evidence>
<gene>
    <name evidence="1" type="ORF">ACFQ5M_04755</name>
</gene>
<dbReference type="EMBL" id="JBHTOP010000007">
    <property type="protein sequence ID" value="MFD1671400.1"/>
    <property type="molecule type" value="Genomic_DNA"/>
</dbReference>
<comment type="caution">
    <text evidence="1">The sequence shown here is derived from an EMBL/GenBank/DDBJ whole genome shotgun (WGS) entry which is preliminary data.</text>
</comment>
<proteinExistence type="predicted"/>
<reference evidence="2" key="1">
    <citation type="journal article" date="2019" name="Int. J. Syst. Evol. Microbiol.">
        <title>The Global Catalogue of Microorganisms (GCM) 10K type strain sequencing project: providing services to taxonomists for standard genome sequencing and annotation.</title>
        <authorList>
            <consortium name="The Broad Institute Genomics Platform"/>
            <consortium name="The Broad Institute Genome Sequencing Center for Infectious Disease"/>
            <person name="Wu L."/>
            <person name="Ma J."/>
        </authorList>
    </citation>
    <scope>NUCLEOTIDE SEQUENCE [LARGE SCALE GENOMIC DNA]</scope>
    <source>
        <strain evidence="2">CCM 8896</strain>
    </source>
</reference>
<dbReference type="RefSeq" id="WP_125715406.1">
    <property type="nucleotide sequence ID" value="NZ_JBHTOP010000007.1"/>
</dbReference>
<dbReference type="Proteomes" id="UP001597267">
    <property type="component" value="Unassembled WGS sequence"/>
</dbReference>
<accession>A0ABW4J627</accession>
<keyword evidence="2" id="KW-1185">Reference proteome</keyword>
<sequence>MSTKQHEKTYTEKETEIIPTLLFEVNYPNIFAVTEAGHVVKVEVTDKQKKDPLFWNILDKIKNAKIWVPLSKMQHQLYDNDWFALD</sequence>
<evidence type="ECO:0008006" key="3">
    <source>
        <dbReference type="Google" id="ProtNLM"/>
    </source>
</evidence>
<organism evidence="1 2">
    <name type="scientific">Agrilactobacillus yilanensis</name>
    <dbReference type="NCBI Taxonomy" id="2485997"/>
    <lineage>
        <taxon>Bacteria</taxon>
        <taxon>Bacillati</taxon>
        <taxon>Bacillota</taxon>
        <taxon>Bacilli</taxon>
        <taxon>Lactobacillales</taxon>
        <taxon>Lactobacillaceae</taxon>
        <taxon>Agrilactobacillus</taxon>
    </lineage>
</organism>
<evidence type="ECO:0000313" key="2">
    <source>
        <dbReference type="Proteomes" id="UP001597267"/>
    </source>
</evidence>